<reference evidence="1" key="1">
    <citation type="journal article" date="2020" name="Phytopathology">
        <title>Genome sequence of the chestnut blight fungus Cryphonectria parasitica EP155: A fundamental resource for an archetypical invasive plant pathogen.</title>
        <authorList>
            <person name="Crouch J.A."/>
            <person name="Dawe A."/>
            <person name="Aerts A."/>
            <person name="Barry K."/>
            <person name="Churchill A.C.L."/>
            <person name="Grimwood J."/>
            <person name="Hillman B."/>
            <person name="Milgroom M.G."/>
            <person name="Pangilinan J."/>
            <person name="Smith M."/>
            <person name="Salamov A."/>
            <person name="Schmutz J."/>
            <person name="Yadav J."/>
            <person name="Grigoriev I.V."/>
            <person name="Nuss D."/>
        </authorList>
    </citation>
    <scope>NUCLEOTIDE SEQUENCE</scope>
    <source>
        <strain evidence="1">EP155</strain>
    </source>
</reference>
<evidence type="ECO:0000313" key="1">
    <source>
        <dbReference type="EMBL" id="KAF3771002.1"/>
    </source>
</evidence>
<dbReference type="GeneID" id="63836541"/>
<dbReference type="EMBL" id="MU032344">
    <property type="protein sequence ID" value="KAF3771002.1"/>
    <property type="molecule type" value="Genomic_DNA"/>
</dbReference>
<dbReference type="AlphaFoldDB" id="A0A9P5CUZ2"/>
<dbReference type="OrthoDB" id="47007at2759"/>
<dbReference type="Proteomes" id="UP000803844">
    <property type="component" value="Unassembled WGS sequence"/>
</dbReference>
<proteinExistence type="predicted"/>
<organism evidence="1 2">
    <name type="scientific">Cryphonectria parasitica (strain ATCC 38755 / EP155)</name>
    <dbReference type="NCBI Taxonomy" id="660469"/>
    <lineage>
        <taxon>Eukaryota</taxon>
        <taxon>Fungi</taxon>
        <taxon>Dikarya</taxon>
        <taxon>Ascomycota</taxon>
        <taxon>Pezizomycotina</taxon>
        <taxon>Sordariomycetes</taxon>
        <taxon>Sordariomycetidae</taxon>
        <taxon>Diaporthales</taxon>
        <taxon>Cryphonectriaceae</taxon>
        <taxon>Cryphonectria-Endothia species complex</taxon>
        <taxon>Cryphonectria</taxon>
    </lineage>
</organism>
<keyword evidence="2" id="KW-1185">Reference proteome</keyword>
<dbReference type="RefSeq" id="XP_040781963.1">
    <property type="nucleotide sequence ID" value="XM_040919412.1"/>
</dbReference>
<name>A0A9P5CUZ2_CRYP1</name>
<evidence type="ECO:0000313" key="2">
    <source>
        <dbReference type="Proteomes" id="UP000803844"/>
    </source>
</evidence>
<accession>A0A9P5CUZ2</accession>
<feature type="non-terminal residue" evidence="1">
    <location>
        <position position="193"/>
    </location>
</feature>
<sequence length="193" mass="21102">MQNNVTRVSKVPAAISWTEDDNRTAFLANDPVNHDHVTLDIHVDHASHTAFFKVIANVAYKGKRNKSNVYLFIYPERIQTLARVDDDDDSATARLGTSAHSLQFTLNTPPSLVVPNGVWIPKNEARPIISSLHTLAGMNSFRVALPSNSISLDRLAIVCQEASTSGCLRTMADVANITKLYGGQGGRILEYGV</sequence>
<protein>
    <submittedName>
        <fullName evidence="1">Uncharacterized protein</fullName>
    </submittedName>
</protein>
<comment type="caution">
    <text evidence="1">The sequence shown here is derived from an EMBL/GenBank/DDBJ whole genome shotgun (WGS) entry which is preliminary data.</text>
</comment>
<gene>
    <name evidence="1" type="ORF">M406DRAFT_320606</name>
</gene>